<feature type="domain" description="Transcription factor TFIIB cyclin-like" evidence="6">
    <location>
        <begin position="88"/>
        <end position="168"/>
    </location>
</feature>
<sequence>MSEDQGLCSECGKHEVIWDFPSSTEVCAACGHVVSEGELVSHVEWDSAGGASGQLIDYDDDGADAARRGLAGMEGAGRSCFRRDAAKVDLKKKASHFTTQLQISRDASDQVAYLLTQLSPVYTKGRNADAMIAACIHLVCRRNGLSISLQEIALTVQQSLPAIGHTYHYVLASLQKLLDGNGADAAAAQSTEAPAAQPTQVVFKGVSKPCAGFLKRAVSEVPALRTSAVQQRNLVVKHSTRLIDFAEEKALGTGRQIVPLVAASLKCACDAHCIEVSLDQICSILHCTSRTAATRLRELKEELLLAGRQLLPWGEEIKRGTLQANLMYLLQALEVEGHAKEEAGAVDGDVRGDVDLLASGWGAGLSEPPSGARPVRPAAAQGGEAQARGCMVETVGSGRREDGTEGHEQASSAKRPRLLTAEGALAETHSAGPGQGLPRAFVRSFRRCEARQKQVAAARARIATAAQAWESCKEGGVSTGKLVEASGSDVSCEQGAEDESKKEAEEASSDHDVSAASQDDLLIEHLLLNGVPERLIEDGQVSLEDMLCMVNHRDATGDETILDEDILPYLRGPLEIEALKDCIKSGALLHNT</sequence>
<evidence type="ECO:0000259" key="7">
    <source>
        <dbReference type="Pfam" id="PF21886"/>
    </source>
</evidence>
<feature type="region of interest" description="Disordered" evidence="5">
    <location>
        <begin position="486"/>
        <end position="515"/>
    </location>
</feature>
<dbReference type="GO" id="GO:0017025">
    <property type="term" value="F:TBP-class protein binding"/>
    <property type="evidence" value="ECO:0007669"/>
    <property type="project" value="InterPro"/>
</dbReference>
<name>A0AAE0FWE1_9CHLO</name>
<feature type="region of interest" description="Disordered" evidence="5">
    <location>
        <begin position="363"/>
        <end position="416"/>
    </location>
</feature>
<feature type="compositionally biased region" description="Low complexity" evidence="5">
    <location>
        <begin position="378"/>
        <end position="387"/>
    </location>
</feature>
<evidence type="ECO:0000256" key="5">
    <source>
        <dbReference type="SAM" id="MobiDB-lite"/>
    </source>
</evidence>
<evidence type="ECO:0000256" key="4">
    <source>
        <dbReference type="ARBA" id="ARBA00023163"/>
    </source>
</evidence>
<protein>
    <recommendedName>
        <fullName evidence="10">TFIIB-type domain-containing protein</fullName>
    </recommendedName>
</protein>
<keyword evidence="2" id="KW-0862">Zinc</keyword>
<accession>A0AAE0FWE1</accession>
<keyword evidence="4" id="KW-0804">Transcription</keyword>
<feature type="domain" description="BRF2-like C-terminal" evidence="7">
    <location>
        <begin position="226"/>
        <end position="316"/>
    </location>
</feature>
<dbReference type="SUPFAM" id="SSF47954">
    <property type="entry name" value="Cyclin-like"/>
    <property type="match status" value="2"/>
</dbReference>
<dbReference type="InterPro" id="IPR000812">
    <property type="entry name" value="TFIIB"/>
</dbReference>
<evidence type="ECO:0000259" key="6">
    <source>
        <dbReference type="Pfam" id="PF00382"/>
    </source>
</evidence>
<dbReference type="Gene3D" id="1.10.472.10">
    <property type="entry name" value="Cyclin-like"/>
    <property type="match status" value="2"/>
</dbReference>
<dbReference type="EMBL" id="LGRX02012603">
    <property type="protein sequence ID" value="KAK3267130.1"/>
    <property type="molecule type" value="Genomic_DNA"/>
</dbReference>
<dbReference type="PRINTS" id="PR00685">
    <property type="entry name" value="TIFACTORIIB"/>
</dbReference>
<keyword evidence="9" id="KW-1185">Reference proteome</keyword>
<keyword evidence="1" id="KW-0863">Zinc-finger</keyword>
<dbReference type="PANTHER" id="PTHR48428">
    <property type="entry name" value="PLANT-SPECIFIC TFIIB-RELATED PROTEIN PTF2"/>
    <property type="match status" value="1"/>
</dbReference>
<dbReference type="GO" id="GO:0070897">
    <property type="term" value="P:transcription preinitiation complex assembly"/>
    <property type="evidence" value="ECO:0007669"/>
    <property type="project" value="InterPro"/>
</dbReference>
<organism evidence="8 9">
    <name type="scientific">Cymbomonas tetramitiformis</name>
    <dbReference type="NCBI Taxonomy" id="36881"/>
    <lineage>
        <taxon>Eukaryota</taxon>
        <taxon>Viridiplantae</taxon>
        <taxon>Chlorophyta</taxon>
        <taxon>Pyramimonadophyceae</taxon>
        <taxon>Pyramimonadales</taxon>
        <taxon>Pyramimonadaceae</taxon>
        <taxon>Cymbomonas</taxon>
    </lineage>
</organism>
<keyword evidence="1" id="KW-0479">Metal-binding</keyword>
<dbReference type="InterPro" id="IPR036915">
    <property type="entry name" value="Cyclin-like_sf"/>
</dbReference>
<evidence type="ECO:0008006" key="10">
    <source>
        <dbReference type="Google" id="ProtNLM"/>
    </source>
</evidence>
<dbReference type="GO" id="GO:0008270">
    <property type="term" value="F:zinc ion binding"/>
    <property type="evidence" value="ECO:0007669"/>
    <property type="project" value="UniProtKB-KW"/>
</dbReference>
<proteinExistence type="predicted"/>
<dbReference type="Proteomes" id="UP001190700">
    <property type="component" value="Unassembled WGS sequence"/>
</dbReference>
<evidence type="ECO:0000313" key="9">
    <source>
        <dbReference type="Proteomes" id="UP001190700"/>
    </source>
</evidence>
<dbReference type="PANTHER" id="PTHR48428:SF1">
    <property type="entry name" value="PLANT-SPECIFIC TFIIB-RELATED PROTEIN PTF2"/>
    <property type="match status" value="1"/>
</dbReference>
<gene>
    <name evidence="8" type="ORF">CYMTET_24294</name>
</gene>
<dbReference type="Pfam" id="PF21886">
    <property type="entry name" value="BRF2-like_C_cyclin_rpt"/>
    <property type="match status" value="1"/>
</dbReference>
<keyword evidence="3" id="KW-0805">Transcription regulation</keyword>
<dbReference type="AlphaFoldDB" id="A0AAE0FWE1"/>
<evidence type="ECO:0000256" key="1">
    <source>
        <dbReference type="ARBA" id="ARBA00022771"/>
    </source>
</evidence>
<comment type="caution">
    <text evidence="8">The sequence shown here is derived from an EMBL/GenBank/DDBJ whole genome shotgun (WGS) entry which is preliminary data.</text>
</comment>
<evidence type="ECO:0000313" key="8">
    <source>
        <dbReference type="EMBL" id="KAK3267130.1"/>
    </source>
</evidence>
<feature type="compositionally biased region" description="Basic and acidic residues" evidence="5">
    <location>
        <begin position="498"/>
        <end position="513"/>
    </location>
</feature>
<dbReference type="Pfam" id="PF00382">
    <property type="entry name" value="TFIIB"/>
    <property type="match status" value="1"/>
</dbReference>
<dbReference type="InterPro" id="IPR013150">
    <property type="entry name" value="TFIIB_cyclin"/>
</dbReference>
<reference evidence="8 9" key="1">
    <citation type="journal article" date="2015" name="Genome Biol. Evol.">
        <title>Comparative Genomics of a Bacterivorous Green Alga Reveals Evolutionary Causalities and Consequences of Phago-Mixotrophic Mode of Nutrition.</title>
        <authorList>
            <person name="Burns J.A."/>
            <person name="Paasch A."/>
            <person name="Narechania A."/>
            <person name="Kim E."/>
        </authorList>
    </citation>
    <scope>NUCLEOTIDE SEQUENCE [LARGE SCALE GENOMIC DNA]</scope>
    <source>
        <strain evidence="8 9">PLY_AMNH</strain>
    </source>
</reference>
<dbReference type="Gene3D" id="2.20.25.10">
    <property type="match status" value="1"/>
</dbReference>
<dbReference type="InterPro" id="IPR054078">
    <property type="entry name" value="BRF2-like_C"/>
</dbReference>
<feature type="compositionally biased region" description="Basic and acidic residues" evidence="5">
    <location>
        <begin position="398"/>
        <end position="408"/>
    </location>
</feature>
<dbReference type="SUPFAM" id="SSF57783">
    <property type="entry name" value="Zinc beta-ribbon"/>
    <property type="match status" value="1"/>
</dbReference>
<evidence type="ECO:0000256" key="2">
    <source>
        <dbReference type="ARBA" id="ARBA00022833"/>
    </source>
</evidence>
<dbReference type="InterPro" id="IPR053340">
    <property type="entry name" value="PTF2"/>
</dbReference>
<evidence type="ECO:0000256" key="3">
    <source>
        <dbReference type="ARBA" id="ARBA00023015"/>
    </source>
</evidence>